<dbReference type="EMBL" id="CP120988">
    <property type="protein sequence ID" value="WLQ58239.1"/>
    <property type="molecule type" value="Genomic_DNA"/>
</dbReference>
<evidence type="ECO:0000313" key="3">
    <source>
        <dbReference type="Proteomes" id="UP001235744"/>
    </source>
</evidence>
<keyword evidence="3" id="KW-1185">Reference proteome</keyword>
<sequence length="105" mass="10991">MGDTLLALSIPVLVFASGIYAACDTWWRRRHPAPPSPYTHQAARLAERAMLVDAEQIVDGAYATLGTLYDGPSAVDTHIPATGVTPGAAASPDHDRSAPAPAQRG</sequence>
<accession>A0ABY9ITX7</accession>
<dbReference type="Proteomes" id="UP001235744">
    <property type="component" value="Chromosome"/>
</dbReference>
<proteinExistence type="predicted"/>
<gene>
    <name evidence="2" type="ORF">P8A19_23645</name>
</gene>
<dbReference type="RefSeq" id="WP_306070549.1">
    <property type="nucleotide sequence ID" value="NZ_CP120988.1"/>
</dbReference>
<organism evidence="2 3">
    <name type="scientific">Streptomyces poriferorum</name>
    <dbReference type="NCBI Taxonomy" id="2798799"/>
    <lineage>
        <taxon>Bacteria</taxon>
        <taxon>Bacillati</taxon>
        <taxon>Actinomycetota</taxon>
        <taxon>Actinomycetes</taxon>
        <taxon>Kitasatosporales</taxon>
        <taxon>Streptomycetaceae</taxon>
        <taxon>Streptomyces</taxon>
    </lineage>
</organism>
<evidence type="ECO:0000256" key="1">
    <source>
        <dbReference type="SAM" id="MobiDB-lite"/>
    </source>
</evidence>
<name>A0ABY9ITX7_9ACTN</name>
<protein>
    <submittedName>
        <fullName evidence="2">Uncharacterized protein</fullName>
    </submittedName>
</protein>
<feature type="region of interest" description="Disordered" evidence="1">
    <location>
        <begin position="77"/>
        <end position="105"/>
    </location>
</feature>
<reference evidence="2 3" key="1">
    <citation type="submission" date="2023-03" db="EMBL/GenBank/DDBJ databases">
        <title>Isolation and description of six Streptomyces strains from soil environments, able to metabolize different microbial glucans.</title>
        <authorList>
            <person name="Widen T."/>
            <person name="Larsbrink J."/>
        </authorList>
    </citation>
    <scope>NUCLEOTIDE SEQUENCE [LARGE SCALE GENOMIC DNA]</scope>
    <source>
        <strain evidence="2 3">Alt2</strain>
    </source>
</reference>
<evidence type="ECO:0000313" key="2">
    <source>
        <dbReference type="EMBL" id="WLQ58239.1"/>
    </source>
</evidence>